<proteinExistence type="inferred from homology"/>
<dbReference type="PANTHER" id="PTHR18964:SF149">
    <property type="entry name" value="BIFUNCTIONAL UDP-N-ACETYLGLUCOSAMINE 2-EPIMERASE_N-ACETYLMANNOSAMINE KINASE"/>
    <property type="match status" value="1"/>
</dbReference>
<evidence type="ECO:0000313" key="4">
    <source>
        <dbReference type="Proteomes" id="UP000233781"/>
    </source>
</evidence>
<dbReference type="OrthoDB" id="5174513at2"/>
<dbReference type="InterPro" id="IPR000600">
    <property type="entry name" value="ROK"/>
</dbReference>
<evidence type="ECO:0000256" key="1">
    <source>
        <dbReference type="ARBA" id="ARBA00006479"/>
    </source>
</evidence>
<keyword evidence="3" id="KW-0808">Transferase</keyword>
<protein>
    <submittedName>
        <fullName evidence="3">Putative NBD/HSP70 family sugar kinase</fullName>
    </submittedName>
</protein>
<dbReference type="AlphaFoldDB" id="A0A2N3YKX8"/>
<dbReference type="InterPro" id="IPR043129">
    <property type="entry name" value="ATPase_NBD"/>
</dbReference>
<evidence type="ECO:0000256" key="2">
    <source>
        <dbReference type="SAM" id="MobiDB-lite"/>
    </source>
</evidence>
<feature type="region of interest" description="Disordered" evidence="2">
    <location>
        <begin position="1"/>
        <end position="24"/>
    </location>
</feature>
<keyword evidence="3" id="KW-0418">Kinase</keyword>
<dbReference type="EMBL" id="PJNE01000001">
    <property type="protein sequence ID" value="PKW27517.1"/>
    <property type="molecule type" value="Genomic_DNA"/>
</dbReference>
<evidence type="ECO:0000313" key="3">
    <source>
        <dbReference type="EMBL" id="PKW27517.1"/>
    </source>
</evidence>
<organism evidence="3 4">
    <name type="scientific">Phycicoccus duodecadis</name>
    <dbReference type="NCBI Taxonomy" id="173053"/>
    <lineage>
        <taxon>Bacteria</taxon>
        <taxon>Bacillati</taxon>
        <taxon>Actinomycetota</taxon>
        <taxon>Actinomycetes</taxon>
        <taxon>Micrococcales</taxon>
        <taxon>Intrasporangiaceae</taxon>
        <taxon>Phycicoccus</taxon>
    </lineage>
</organism>
<reference evidence="3 4" key="1">
    <citation type="submission" date="2017-12" db="EMBL/GenBank/DDBJ databases">
        <title>Sequencing the genomes of 1000 Actinobacteria strains.</title>
        <authorList>
            <person name="Klenk H.-P."/>
        </authorList>
    </citation>
    <scope>NUCLEOTIDE SEQUENCE [LARGE SCALE GENOMIC DNA]</scope>
    <source>
        <strain evidence="3 4">DSM 12806</strain>
    </source>
</reference>
<accession>A0A2N3YKX8</accession>
<name>A0A2N3YKX8_9MICO</name>
<dbReference type="InterPro" id="IPR036390">
    <property type="entry name" value="WH_DNA-bd_sf"/>
</dbReference>
<feature type="compositionally biased region" description="Low complexity" evidence="2">
    <location>
        <begin position="11"/>
        <end position="22"/>
    </location>
</feature>
<dbReference type="InterPro" id="IPR036388">
    <property type="entry name" value="WH-like_DNA-bd_sf"/>
</dbReference>
<dbReference type="GO" id="GO:0016301">
    <property type="term" value="F:kinase activity"/>
    <property type="evidence" value="ECO:0007669"/>
    <property type="project" value="UniProtKB-KW"/>
</dbReference>
<dbReference type="Proteomes" id="UP000233781">
    <property type="component" value="Unassembled WGS sequence"/>
</dbReference>
<dbReference type="Gene3D" id="1.10.10.10">
    <property type="entry name" value="Winged helix-like DNA-binding domain superfamily/Winged helix DNA-binding domain"/>
    <property type="match status" value="1"/>
</dbReference>
<keyword evidence="4" id="KW-1185">Reference proteome</keyword>
<dbReference type="SUPFAM" id="SSF46785">
    <property type="entry name" value="Winged helix' DNA-binding domain"/>
    <property type="match status" value="1"/>
</dbReference>
<dbReference type="RefSeq" id="WP_101395931.1">
    <property type="nucleotide sequence ID" value="NZ_PJNE01000001.1"/>
</dbReference>
<dbReference type="Gene3D" id="3.30.420.40">
    <property type="match status" value="2"/>
</dbReference>
<dbReference type="PANTHER" id="PTHR18964">
    <property type="entry name" value="ROK (REPRESSOR, ORF, KINASE) FAMILY"/>
    <property type="match status" value="1"/>
</dbReference>
<sequence length="411" mass="40849">MSSAPPPPARWPGRPAGGASRATQSSVREANLALVAATVCASAEPVSRAEVAGRTAMTRSTVSRLVDELVGGGVLDELEPGTTTGRGRPATPLTPGARVAALGLQVDAGFLAARVLDLRGRAVAERVAPGSFVGSEPAGTLARLRRLAEEVVADVPPGVRLAGAGLALPGLVSPAGTELLLAPNLGWSDLGVADLPVVAGMVPRLGNEADLAARTVAQVAPGRPGHLTDFVYLSGEVGIGGSVVLGGAGMPGRHGWAGEIGHVTVDPAGPPCPCGSTGCLERYVGREALLSAAGLPPTATGRDLADAARAGDPTTLAALRRAAWALGVVLAGVVNVLDIPAVVVGGLLAEVGDLLRPELEGHLRTRALSARWVAPVVSSGGEIPAAGASGAALRELAAVLAHPAAWVAAAS</sequence>
<dbReference type="Pfam" id="PF00480">
    <property type="entry name" value="ROK"/>
    <property type="match status" value="1"/>
</dbReference>
<comment type="caution">
    <text evidence="3">The sequence shown here is derived from an EMBL/GenBank/DDBJ whole genome shotgun (WGS) entry which is preliminary data.</text>
</comment>
<feature type="compositionally biased region" description="Pro residues" evidence="2">
    <location>
        <begin position="1"/>
        <end position="10"/>
    </location>
</feature>
<comment type="similarity">
    <text evidence="1">Belongs to the ROK (NagC/XylR) family.</text>
</comment>
<gene>
    <name evidence="3" type="ORF">ATL31_2363</name>
</gene>
<dbReference type="SUPFAM" id="SSF53067">
    <property type="entry name" value="Actin-like ATPase domain"/>
    <property type="match status" value="2"/>
</dbReference>